<dbReference type="GO" id="GO:0005524">
    <property type="term" value="F:ATP binding"/>
    <property type="evidence" value="ECO:0007669"/>
    <property type="project" value="InterPro"/>
</dbReference>
<dbReference type="PANTHER" id="PTHR41313:SF1">
    <property type="entry name" value="DNA METHYLASE ADENINE-SPECIFIC DOMAIN-CONTAINING PROTEIN"/>
    <property type="match status" value="1"/>
</dbReference>
<dbReference type="InterPro" id="IPR014001">
    <property type="entry name" value="Helicase_ATP-bd"/>
</dbReference>
<dbReference type="InterPro" id="IPR052933">
    <property type="entry name" value="DNA_Protect_Modify"/>
</dbReference>
<evidence type="ECO:0000313" key="3">
    <source>
        <dbReference type="Proteomes" id="UP000255061"/>
    </source>
</evidence>
<dbReference type="GO" id="GO:0016787">
    <property type="term" value="F:hydrolase activity"/>
    <property type="evidence" value="ECO:0007669"/>
    <property type="project" value="InterPro"/>
</dbReference>
<keyword evidence="2" id="KW-0347">Helicase</keyword>
<dbReference type="InterPro" id="IPR006935">
    <property type="entry name" value="Helicase/UvrB_N"/>
</dbReference>
<dbReference type="Proteomes" id="UP000255061">
    <property type="component" value="Unassembled WGS sequence"/>
</dbReference>
<dbReference type="Gene3D" id="3.40.50.300">
    <property type="entry name" value="P-loop containing nucleotide triphosphate hydrolases"/>
    <property type="match status" value="1"/>
</dbReference>
<feature type="domain" description="Helicase ATP-binding" evidence="1">
    <location>
        <begin position="816"/>
        <end position="1088"/>
    </location>
</feature>
<dbReference type="InterPro" id="IPR038718">
    <property type="entry name" value="SNF2-like_sf"/>
</dbReference>
<protein>
    <submittedName>
        <fullName evidence="2">ATP-dependent helicase HepA</fullName>
    </submittedName>
</protein>
<dbReference type="InterPro" id="IPR029063">
    <property type="entry name" value="SAM-dependent_MTases_sf"/>
</dbReference>
<proteinExistence type="predicted"/>
<sequence>MEAVSTVEYVGGQTGFFFGDENELQQFIKQTQHNKKHCLRVQVKANDFFHQFKFSKISEVTRYNLNIAAIKTLKALNEANAEATHAEQLTLAQYVGWGGCAKTFDPNETTWAKRHQQLKGLLSVSQWNEAQGSTLSSFYTPDFLADAIYRGMLAAGVKAGTFLDTSAGVGGLIRTMPESLYSKMQINLVEKDELSASILEKLYPTAKIQNTGFEAAKFNKPMSVIFHNPPFGQAPIFDRNNKAFSGLSLHNYFLAKSVSLLADKGWMVAIVSRAFMDAKQSKNRELVGQYASLKAAVRLPKQVFEVATGANATVDVLIFEQGAETNTSWFNAVNAQDVSGNEYHINQYFIDNPDKIKGEMQSLGQFKGNNVHCIGDSNFEAVSTQAIAELFSNLTFDGQTFFTTQEAVKSVTVSMIETYGTREGSFAIGSDNEIYKLADETWQITNFTGTAKARLTALCGIRHTLMSLLDAEQADHLQSELDRLRSELNQRYDAFVKTFGFIHDAANQRVAKLDPTNYNLLSLEISYNAGLTKSAAKKLGVSAISPSAKKAEIFNQRVLTPWIKPTHADSIEDALIASTNVFGKLDIQYCADLLGITANEFINRANGEQIFWDAQAWVTKNVYLSGDVKTKLGQISLLPYDADTKNSYESALDSVIPLDVPFENIKVNLGANWVPASVYQEFVTLLCDGKDHCHTKIAMAYAASSWNVELFGLPYQLETRLGSNSAYRFSKLLPCIMNGKPTQVTFKDENGRRVVNKQASLENEINGEKIIGEWDSFLLSRLDIQEKLSGIYNEKFNRYAPLAAAGNTITLPDSNKAITLRQHQLNAVYRAITEGRLLIAHEVGAGKTFTISAIVHELLRLGLKQRAILVVPNHLTSQFAAGYLQLYPQDQITVLNPDDLSPSCRNATLLRLKTGSQIIICPESSFAAIPVDENIEQMVVESEISKLEDALFSLTKENGARFTVKNIENKKAKLKARLEELANDNRKKGLSISDLGVDLLILDEAHYIKNLAYESSRLTNVRGCGNPVGSKRAFDWYLKIQSLKRDNENGLGVIFSTGTPISNSLLEAYTFLRYLNEEGLAEQGIESIDDFVSIYATVSSDFEVSPSGDFKCVTRLRKFNNMPQLQALWSTIADSVNERELAQFLPKLTFKGQIYSSIPPLTGGKARQIIVDATQAQEDFSKSLVKRAKCFASSPIDNDNMLLVMSDAKKSSIDMRLLDKSVSTSESGRKIKTTIAITAEKYHATTDVSGTQILFLDIGVPNNDGRHCVYDDIRNGLISAGVKGNEIAYAQSYKTPLQKAELYAKLNAGIIRVIIASTNTLGCGANVNQRLVGITILDAPYRPADLTQRLGRGIRQGNKLYLANPDTFTLDVTYIATKNSLDCFLFQTLENKQRFISDFNSSSTIVSNESVDLSSAELTFAELKAETSGSPLVLEMVTLTKTIQRLEAQRHAFIRNQRDATLNIERIQSNLARNQELVTALLLDKNSGCHVAQTPESFIYRNAHDVCLYTFKEATTEINTMIRPLADSINNGFYRDSKVNLGEFAGFKVAVTTVGRTMTLSVTGSATYRFNLDVSKPSSLGKQVLVTINSFITQVDRHIERFAANVTNNQASLEVAESAINATFEELDQLIECKQRMIELKSLISNLESEPETIENKDEIIIDVAA</sequence>
<dbReference type="SUPFAM" id="SSF52540">
    <property type="entry name" value="P-loop containing nucleoside triphosphate hydrolases"/>
    <property type="match status" value="2"/>
</dbReference>
<dbReference type="Gene3D" id="3.40.50.10810">
    <property type="entry name" value="Tandem AAA-ATPase domain"/>
    <property type="match status" value="1"/>
</dbReference>
<dbReference type="GO" id="GO:0004386">
    <property type="term" value="F:helicase activity"/>
    <property type="evidence" value="ECO:0007669"/>
    <property type="project" value="UniProtKB-KW"/>
</dbReference>
<dbReference type="Gene3D" id="3.40.50.150">
    <property type="entry name" value="Vaccinia Virus protein VP39"/>
    <property type="match status" value="1"/>
</dbReference>
<evidence type="ECO:0000259" key="1">
    <source>
        <dbReference type="SMART" id="SM00487"/>
    </source>
</evidence>
<dbReference type="EMBL" id="UGYV01000004">
    <property type="protein sequence ID" value="SUJ10461.1"/>
    <property type="molecule type" value="Genomic_DNA"/>
</dbReference>
<dbReference type="GO" id="GO:0003677">
    <property type="term" value="F:DNA binding"/>
    <property type="evidence" value="ECO:0007669"/>
    <property type="project" value="InterPro"/>
</dbReference>
<dbReference type="SMART" id="SM00487">
    <property type="entry name" value="DEXDc"/>
    <property type="match status" value="1"/>
</dbReference>
<dbReference type="SUPFAM" id="SSF53335">
    <property type="entry name" value="S-adenosyl-L-methionine-dependent methyltransferases"/>
    <property type="match status" value="1"/>
</dbReference>
<keyword evidence="2" id="KW-0378">Hydrolase</keyword>
<accession>A0A380C171</accession>
<organism evidence="2 3">
    <name type="scientific">Shewanella morhuae</name>
    <dbReference type="NCBI Taxonomy" id="365591"/>
    <lineage>
        <taxon>Bacteria</taxon>
        <taxon>Pseudomonadati</taxon>
        <taxon>Pseudomonadota</taxon>
        <taxon>Gammaproteobacteria</taxon>
        <taxon>Alteromonadales</taxon>
        <taxon>Shewanellaceae</taxon>
        <taxon>Shewanella</taxon>
    </lineage>
</organism>
<evidence type="ECO:0000313" key="2">
    <source>
        <dbReference type="EMBL" id="SUJ10461.1"/>
    </source>
</evidence>
<gene>
    <name evidence="2" type="ORF">NCTC10736_04110</name>
</gene>
<name>A0A380C171_9GAMM</name>
<keyword evidence="2" id="KW-0067">ATP-binding</keyword>
<dbReference type="Pfam" id="PF04851">
    <property type="entry name" value="ResIII"/>
    <property type="match status" value="1"/>
</dbReference>
<dbReference type="InterPro" id="IPR027417">
    <property type="entry name" value="P-loop_NTPase"/>
</dbReference>
<keyword evidence="2" id="KW-0547">Nucleotide-binding</keyword>
<dbReference type="PRINTS" id="PR00507">
    <property type="entry name" value="N12N6MTFRASE"/>
</dbReference>
<dbReference type="PANTHER" id="PTHR41313">
    <property type="entry name" value="ADENINE-SPECIFIC METHYLTRANSFERASE"/>
    <property type="match status" value="1"/>
</dbReference>
<reference evidence="2 3" key="1">
    <citation type="submission" date="2018-06" db="EMBL/GenBank/DDBJ databases">
        <authorList>
            <consortium name="Pathogen Informatics"/>
            <person name="Doyle S."/>
        </authorList>
    </citation>
    <scope>NUCLEOTIDE SEQUENCE [LARGE SCALE GENOMIC DNA]</scope>
    <source>
        <strain evidence="2 3">NCTC10736</strain>
    </source>
</reference>